<dbReference type="Gene3D" id="2.60.40.10">
    <property type="entry name" value="Immunoglobulins"/>
    <property type="match status" value="1"/>
</dbReference>
<evidence type="ECO:0000256" key="1">
    <source>
        <dbReference type="ARBA" id="ARBA00006865"/>
    </source>
</evidence>
<dbReference type="AlphaFoldDB" id="A0A9X1ZTL3"/>
<sequence>MIRAISIFNILLFVFFTSCSSNDDEEELGIQETEKSEAIIEPVLKEVEVVNITETSVMIKGKIEDDGHGTIKERGVVWSESEDFTQVNEKLATAVKGSGEFSVEINGLIEDTEYYLKAFAKNELGNGYSLPASFKTKAVIKPIVYIDESSFSSLENFNKDWNMLYPWGADHNGSARMFEENVNLNDGVLQIHSEWIDWAWEGYSTADPHLRITFHSGAVHAKQKIQVTEELPDWEISGDFKAPTAPSSWPAFWITGVDSWPPEIDILEFKGTTSNLQNTVTGPSWDQTVWTTVYTDIPDASSEWHNYKLTMRRIDDVETEVKMFIDDQLRSSEIKDFTNDRFWLIINMQMEGASGTTNDNSLVRSESQIFSAKNIHVSATPGAEN</sequence>
<dbReference type="GO" id="GO:0004553">
    <property type="term" value="F:hydrolase activity, hydrolyzing O-glycosyl compounds"/>
    <property type="evidence" value="ECO:0007669"/>
    <property type="project" value="InterPro"/>
</dbReference>
<dbReference type="GO" id="GO:0005975">
    <property type="term" value="P:carbohydrate metabolic process"/>
    <property type="evidence" value="ECO:0007669"/>
    <property type="project" value="InterPro"/>
</dbReference>
<dbReference type="InterPro" id="IPR036116">
    <property type="entry name" value="FN3_sf"/>
</dbReference>
<reference evidence="4" key="1">
    <citation type="submission" date="2022-01" db="EMBL/GenBank/DDBJ databases">
        <title>Genome sequencing of Zunongwangia sp. M21534 genome.</title>
        <authorList>
            <person name="Chen Y."/>
            <person name="Dong C."/>
            <person name="Shao Z."/>
        </authorList>
    </citation>
    <scope>NUCLEOTIDE SEQUENCE</scope>
    <source>
        <strain evidence="4">MCCC M21534</strain>
    </source>
</reference>
<evidence type="ECO:0000259" key="3">
    <source>
        <dbReference type="PROSITE" id="PS51762"/>
    </source>
</evidence>
<dbReference type="InterPro" id="IPR000757">
    <property type="entry name" value="Beta-glucanase-like"/>
</dbReference>
<comment type="similarity">
    <text evidence="1">Belongs to the glycosyl hydrolase 16 family.</text>
</comment>
<name>A0A9X1ZTL3_9FLAO</name>
<dbReference type="RefSeq" id="WP_249601173.1">
    <property type="nucleotide sequence ID" value="NZ_JAKHSK010000009.1"/>
</dbReference>
<feature type="domain" description="GH16" evidence="3">
    <location>
        <begin position="123"/>
        <end position="385"/>
    </location>
</feature>
<dbReference type="Gene3D" id="2.60.120.200">
    <property type="match status" value="1"/>
</dbReference>
<evidence type="ECO:0000313" key="5">
    <source>
        <dbReference type="Proteomes" id="UP001139521"/>
    </source>
</evidence>
<dbReference type="InterPro" id="IPR013783">
    <property type="entry name" value="Ig-like_fold"/>
</dbReference>
<evidence type="ECO:0008006" key="6">
    <source>
        <dbReference type="Google" id="ProtNLM"/>
    </source>
</evidence>
<evidence type="ECO:0000313" key="4">
    <source>
        <dbReference type="EMBL" id="MCL6218203.1"/>
    </source>
</evidence>
<dbReference type="SUPFAM" id="SSF49265">
    <property type="entry name" value="Fibronectin type III"/>
    <property type="match status" value="1"/>
</dbReference>
<accession>A0A9X1ZTL3</accession>
<gene>
    <name evidence="4" type="ORF">L1967_07835</name>
</gene>
<dbReference type="Proteomes" id="UP001139521">
    <property type="component" value="Unassembled WGS sequence"/>
</dbReference>
<dbReference type="SUPFAM" id="SSF49899">
    <property type="entry name" value="Concanavalin A-like lectins/glucanases"/>
    <property type="match status" value="1"/>
</dbReference>
<dbReference type="EMBL" id="JAKHSK010000009">
    <property type="protein sequence ID" value="MCL6218203.1"/>
    <property type="molecule type" value="Genomic_DNA"/>
</dbReference>
<dbReference type="PROSITE" id="PS51762">
    <property type="entry name" value="GH16_2"/>
    <property type="match status" value="1"/>
</dbReference>
<dbReference type="InterPro" id="IPR013320">
    <property type="entry name" value="ConA-like_dom_sf"/>
</dbReference>
<protein>
    <recommendedName>
        <fullName evidence="6">GH16 domain-containing protein</fullName>
    </recommendedName>
</protein>
<proteinExistence type="inferred from homology"/>
<dbReference type="InterPro" id="IPR003961">
    <property type="entry name" value="FN3_dom"/>
</dbReference>
<feature type="domain" description="Fibronectin type-III" evidence="2">
    <location>
        <begin position="43"/>
        <end position="139"/>
    </location>
</feature>
<keyword evidence="5" id="KW-1185">Reference proteome</keyword>
<comment type="caution">
    <text evidence="4">The sequence shown here is derived from an EMBL/GenBank/DDBJ whole genome shotgun (WGS) entry which is preliminary data.</text>
</comment>
<organism evidence="4 5">
    <name type="scientific">Zunongwangia pacifica</name>
    <dbReference type="NCBI Taxonomy" id="2911062"/>
    <lineage>
        <taxon>Bacteria</taxon>
        <taxon>Pseudomonadati</taxon>
        <taxon>Bacteroidota</taxon>
        <taxon>Flavobacteriia</taxon>
        <taxon>Flavobacteriales</taxon>
        <taxon>Flavobacteriaceae</taxon>
        <taxon>Zunongwangia</taxon>
    </lineage>
</organism>
<dbReference type="PROSITE" id="PS51257">
    <property type="entry name" value="PROKAR_LIPOPROTEIN"/>
    <property type="match status" value="1"/>
</dbReference>
<evidence type="ECO:0000259" key="2">
    <source>
        <dbReference type="PROSITE" id="PS50853"/>
    </source>
</evidence>
<dbReference type="PROSITE" id="PS50853">
    <property type="entry name" value="FN3"/>
    <property type="match status" value="1"/>
</dbReference>